<dbReference type="Proteomes" id="UP001056384">
    <property type="component" value="Chromosome 11"/>
</dbReference>
<evidence type="ECO:0000313" key="5">
    <source>
        <dbReference type="Proteomes" id="UP001056384"/>
    </source>
</evidence>
<dbReference type="Pfam" id="PF04667">
    <property type="entry name" value="Endosulfine"/>
    <property type="match status" value="1"/>
</dbReference>
<evidence type="ECO:0000256" key="2">
    <source>
        <dbReference type="RuleBase" id="RU363120"/>
    </source>
</evidence>
<dbReference type="EMBL" id="CP099428">
    <property type="protein sequence ID" value="USW58589.1"/>
    <property type="molecule type" value="Genomic_DNA"/>
</dbReference>
<sequence length="323" mass="34900">METARVYHDGSSSTTSIVTREADRLFCRNHDDDFLAATSPFDSSSDTTLLEDVDFSHFIVDLPDDNEPTPRIAVAAAAPRDSNSNSTPPSHPLASAEKRKPLELLHHSNRQAVASHLSKERSGQQTTKTRRDLQAQASLSPKRPRLTIPPTNNTTPSFLPTMALNPHKQNKVDVSSLTEEEQKLFRLYGKLPNKKDLFSKKLQERKYFDSGDYAMSKAGKSDGASLGGGLGREHPTPENIPHLSQQQSAGTPTGENGPRGSISGGPALHPTTSTGNGQLAGSPVKEASLLHRGSSVDEDDLPEEVKAARESANSETAAIPIRQ</sequence>
<dbReference type="GO" id="GO:0005737">
    <property type="term" value="C:cytoplasm"/>
    <property type="evidence" value="ECO:0007669"/>
    <property type="project" value="TreeGrafter"/>
</dbReference>
<feature type="region of interest" description="Disordered" evidence="3">
    <location>
        <begin position="213"/>
        <end position="323"/>
    </location>
</feature>
<accession>A0A9Q9EQB2</accession>
<dbReference type="PANTHER" id="PTHR10358">
    <property type="entry name" value="ENDOSULFINE"/>
    <property type="match status" value="1"/>
</dbReference>
<dbReference type="GO" id="GO:0004864">
    <property type="term" value="F:protein phosphatase inhibitor activity"/>
    <property type="evidence" value="ECO:0007669"/>
    <property type="project" value="TreeGrafter"/>
</dbReference>
<feature type="compositionally biased region" description="Polar residues" evidence="3">
    <location>
        <begin position="242"/>
        <end position="254"/>
    </location>
</feature>
<comment type="function">
    <text evidence="2">Plays an essential role in initiation of the G0 program by preventing the degradation of specific nutrient-regulated mRNAs via the 5'-3' mRNA decay pathway.</text>
</comment>
<evidence type="ECO:0000313" key="4">
    <source>
        <dbReference type="EMBL" id="USW58589.1"/>
    </source>
</evidence>
<evidence type="ECO:0000256" key="1">
    <source>
        <dbReference type="ARBA" id="ARBA00010520"/>
    </source>
</evidence>
<gene>
    <name evidence="4" type="ORF">Slin15195_G119080</name>
</gene>
<feature type="compositionally biased region" description="Polar residues" evidence="3">
    <location>
        <begin position="270"/>
        <end position="279"/>
    </location>
</feature>
<organism evidence="4 5">
    <name type="scientific">Septoria linicola</name>
    <dbReference type="NCBI Taxonomy" id="215465"/>
    <lineage>
        <taxon>Eukaryota</taxon>
        <taxon>Fungi</taxon>
        <taxon>Dikarya</taxon>
        <taxon>Ascomycota</taxon>
        <taxon>Pezizomycotina</taxon>
        <taxon>Dothideomycetes</taxon>
        <taxon>Dothideomycetidae</taxon>
        <taxon>Mycosphaerellales</taxon>
        <taxon>Mycosphaerellaceae</taxon>
        <taxon>Septoria</taxon>
    </lineage>
</organism>
<protein>
    <recommendedName>
        <fullName evidence="2">mRNA stability protein</fullName>
    </recommendedName>
</protein>
<proteinExistence type="inferred from homology"/>
<dbReference type="PANTHER" id="PTHR10358:SF6">
    <property type="entry name" value="ENDOSULFINE, ISOFORM A"/>
    <property type="match status" value="1"/>
</dbReference>
<name>A0A9Q9EQB2_9PEZI</name>
<dbReference type="InterPro" id="IPR006760">
    <property type="entry name" value="Endosulphine"/>
</dbReference>
<reference evidence="4" key="1">
    <citation type="submission" date="2022-06" db="EMBL/GenBank/DDBJ databases">
        <title>Complete genome sequences of two strains of the flax pathogen Septoria linicola.</title>
        <authorList>
            <person name="Lapalu N."/>
            <person name="Simon A."/>
            <person name="Demenou B."/>
            <person name="Paumier D."/>
            <person name="Guillot M.-P."/>
            <person name="Gout L."/>
            <person name="Valade R."/>
        </authorList>
    </citation>
    <scope>NUCLEOTIDE SEQUENCE</scope>
    <source>
        <strain evidence="4">SE15195</strain>
    </source>
</reference>
<evidence type="ECO:0000256" key="3">
    <source>
        <dbReference type="SAM" id="MobiDB-lite"/>
    </source>
</evidence>
<feature type="region of interest" description="Disordered" evidence="3">
    <location>
        <begin position="112"/>
        <end position="157"/>
    </location>
</feature>
<keyword evidence="5" id="KW-1185">Reference proteome</keyword>
<dbReference type="AlphaFoldDB" id="A0A9Q9EQB2"/>
<comment type="similarity">
    <text evidence="1 2">Belongs to the endosulfine family.</text>
</comment>